<dbReference type="AlphaFoldDB" id="A0AAU6WKA4"/>
<feature type="transmembrane region" description="Helical" evidence="1">
    <location>
        <begin position="66"/>
        <end position="88"/>
    </location>
</feature>
<evidence type="ECO:0000313" key="3">
    <source>
        <dbReference type="Proteomes" id="UP001463665"/>
    </source>
</evidence>
<name>A0AAU6WKA4_9FLAO</name>
<dbReference type="Pfam" id="PF14079">
    <property type="entry name" value="DUF4260"/>
    <property type="match status" value="1"/>
</dbReference>
<dbReference type="RefSeq" id="WP_294213129.1">
    <property type="nucleotide sequence ID" value="NZ_CP154834.1"/>
</dbReference>
<dbReference type="EMBL" id="CP154834">
    <property type="protein sequence ID" value="XAO72738.1"/>
    <property type="molecule type" value="Genomic_DNA"/>
</dbReference>
<keyword evidence="1" id="KW-0472">Membrane</keyword>
<keyword evidence="1" id="KW-1133">Transmembrane helix</keyword>
<dbReference type="InterPro" id="IPR025356">
    <property type="entry name" value="DUF4260"/>
</dbReference>
<keyword evidence="1" id="KW-0812">Transmembrane</keyword>
<organism evidence="2 3">
    <name type="scientific">Chryseobacterium endophyticum</name>
    <dbReference type="NCBI Taxonomy" id="1854762"/>
    <lineage>
        <taxon>Bacteria</taxon>
        <taxon>Pseudomonadati</taxon>
        <taxon>Bacteroidota</taxon>
        <taxon>Flavobacteriia</taxon>
        <taxon>Flavobacteriales</taxon>
        <taxon>Weeksellaceae</taxon>
        <taxon>Chryseobacterium group</taxon>
        <taxon>Chryseobacterium</taxon>
    </lineage>
</organism>
<gene>
    <name evidence="2" type="ORF">AAFP95_12745</name>
</gene>
<dbReference type="Proteomes" id="UP001463665">
    <property type="component" value="Chromosome"/>
</dbReference>
<reference evidence="2 3" key="1">
    <citation type="submission" date="2024-04" db="EMBL/GenBank/DDBJ databases">
        <title>Genome sequencing and assembly of rice foliar adapted Chryseobacterium endophyticum OsEnb-ALM-A6.</title>
        <authorList>
            <person name="Kumar S."/>
            <person name="Javed M."/>
            <person name="Chouhan V."/>
            <person name="Charishma K."/>
            <person name="Patel A."/>
            <person name="Kumar M."/>
            <person name="Sahu K.P."/>
            <person name="Kumar A."/>
        </authorList>
    </citation>
    <scope>NUCLEOTIDE SEQUENCE [LARGE SCALE GENOMIC DNA]</scope>
    <source>
        <strain evidence="2 3">OsEnb-ALM-A6</strain>
    </source>
</reference>
<sequence length="118" mass="13762">MKNLLILEEIAQFCLSVFLFSQLEFSWWLFPLCILLPDFSMIGYLFNPKSGAWLYNIFHHKMTAVIVLIVGFILHFPIVELVGIILLGHSSMDRIFGYGLKFTDDFRHTHLGWIGKRN</sequence>
<keyword evidence="3" id="KW-1185">Reference proteome</keyword>
<accession>A0AAU6WKA4</accession>
<protein>
    <submittedName>
        <fullName evidence="2">DUF4260 domain-containing protein</fullName>
    </submittedName>
</protein>
<feature type="transmembrane region" description="Helical" evidence="1">
    <location>
        <begin position="25"/>
        <end position="46"/>
    </location>
</feature>
<evidence type="ECO:0000256" key="1">
    <source>
        <dbReference type="SAM" id="Phobius"/>
    </source>
</evidence>
<evidence type="ECO:0000313" key="2">
    <source>
        <dbReference type="EMBL" id="XAO72738.1"/>
    </source>
</evidence>
<proteinExistence type="predicted"/>